<evidence type="ECO:0000256" key="1">
    <source>
        <dbReference type="PROSITE-ProRule" id="PRU00325"/>
    </source>
</evidence>
<accession>A0ABX0LWV7</accession>
<comment type="caution">
    <text evidence="3">The sequence shown here is derived from an EMBL/GenBank/DDBJ whole genome shotgun (WGS) entry which is preliminary data.</text>
</comment>
<keyword evidence="1" id="KW-0862">Zinc</keyword>
<feature type="domain" description="SWIM-type" evidence="2">
    <location>
        <begin position="55"/>
        <end position="89"/>
    </location>
</feature>
<gene>
    <name evidence="3" type="ORF">F0185_23920</name>
</gene>
<organism evidence="3 4">
    <name type="scientific">Massilia rubra</name>
    <dbReference type="NCBI Taxonomy" id="2607910"/>
    <lineage>
        <taxon>Bacteria</taxon>
        <taxon>Pseudomonadati</taxon>
        <taxon>Pseudomonadota</taxon>
        <taxon>Betaproteobacteria</taxon>
        <taxon>Burkholderiales</taxon>
        <taxon>Oxalobacteraceae</taxon>
        <taxon>Telluria group</taxon>
        <taxon>Massilia</taxon>
    </lineage>
</organism>
<dbReference type="RefSeq" id="WP_167228739.1">
    <property type="nucleotide sequence ID" value="NZ_VUYU01000019.1"/>
</dbReference>
<protein>
    <recommendedName>
        <fullName evidence="2">SWIM-type domain-containing protein</fullName>
    </recommendedName>
</protein>
<name>A0ABX0LWV7_9BURK</name>
<dbReference type="Proteomes" id="UP000785613">
    <property type="component" value="Unassembled WGS sequence"/>
</dbReference>
<dbReference type="PROSITE" id="PS50966">
    <property type="entry name" value="ZF_SWIM"/>
    <property type="match status" value="1"/>
</dbReference>
<dbReference type="Pfam" id="PF04434">
    <property type="entry name" value="SWIM"/>
    <property type="match status" value="2"/>
</dbReference>
<keyword evidence="4" id="KW-1185">Reference proteome</keyword>
<sequence length="653" mass="68632">MSTRTDLLELSVDALTALSNAGFVKRAQKDVVEGKLPEIEQQPDGAVLARYPDGVTTTLPPGLPLREARCSCPATGLCRHRVTLVLAYQSKYAGGASEAVADAAPWCPSTLAGAVDLLPRVTLEQARRMAGARPAIRLTAGSTPNARLPMCDVRFLSRTSLALARCDCKQAENCAHIALAVWAFAQGERQQPGFSSMTVELDLAADAAPTPVQDGASAVEAIVALASQLWLDGTSQNPLILDTRFEKALQEASQLGWRWVVEALTQLRQAVAGQHARASNADPATLLHLVSMLMARLGAARARTPLPASQILGVGVSGEVALDHLRLVPMGSQCWSDEAVDGVRMIWADPDTLAVTVMEKTWPRADSGATAIALRDRRLVGMPLHRLAASQIVTRAAKRRANGLLTVGTGATQTSALPLSGGAWDTLASPLRQPDVASLRAHLRSLPPDFVRPLHAIEHVHVVPVAALVDCLWDAASQTLCARVQLAAGDDNLLLLRLRHDAATPGAIDALARALEDDPLAVAGSVSSEAGQLSMTPLAVLTAQGLQVPQLAAQGTPVNLARGQGDDKSALHALLEGTMNLLAQSLRQGVRHQGDGAVARATEQAAALRAAGLARCADALAAALESMKSSDPTMLPERLAALYALLHTLGSDS</sequence>
<dbReference type="EMBL" id="VUYU01000019">
    <property type="protein sequence ID" value="NHZ36617.1"/>
    <property type="molecule type" value="Genomic_DNA"/>
</dbReference>
<evidence type="ECO:0000313" key="4">
    <source>
        <dbReference type="Proteomes" id="UP000785613"/>
    </source>
</evidence>
<evidence type="ECO:0000259" key="2">
    <source>
        <dbReference type="PROSITE" id="PS50966"/>
    </source>
</evidence>
<keyword evidence="1" id="KW-0863">Zinc-finger</keyword>
<keyword evidence="1" id="KW-0479">Metal-binding</keyword>
<reference evidence="3 4" key="1">
    <citation type="submission" date="2019-09" db="EMBL/GenBank/DDBJ databases">
        <title>Taxonomy of Antarctic Massilia spp.: description of Massilia rubra sp. nov., Massilia aquatica sp. nov., Massilia mucilaginosa sp. nov., Massilia frigida sp. nov. isolated from streams, lakes and regoliths.</title>
        <authorList>
            <person name="Holochova P."/>
            <person name="Sedlacek I."/>
            <person name="Kralova S."/>
            <person name="Maslanova I."/>
            <person name="Busse H.-J."/>
            <person name="Stankova E."/>
            <person name="Vrbovska V."/>
            <person name="Kovarovic V."/>
            <person name="Bartak M."/>
            <person name="Svec P."/>
            <person name="Pantucek R."/>
        </authorList>
    </citation>
    <scope>NUCLEOTIDE SEQUENCE [LARGE SCALE GENOMIC DNA]</scope>
    <source>
        <strain evidence="3 4">CCM 8692</strain>
    </source>
</reference>
<dbReference type="InterPro" id="IPR007527">
    <property type="entry name" value="Znf_SWIM"/>
</dbReference>
<evidence type="ECO:0000313" key="3">
    <source>
        <dbReference type="EMBL" id="NHZ36617.1"/>
    </source>
</evidence>
<proteinExistence type="predicted"/>